<dbReference type="PROSITE" id="PS01268">
    <property type="entry name" value="UPF0024"/>
    <property type="match status" value="1"/>
</dbReference>
<accession>A0ABS0BX32</accession>
<keyword evidence="7" id="KW-1185">Reference proteome</keyword>
<reference evidence="6 7" key="2">
    <citation type="submission" date="2020-11" db="EMBL/GenBank/DDBJ databases">
        <title>Sulfur oxidizing isolate from Hospital Hole Sinkhole.</title>
        <authorList>
            <person name="Scott K.M."/>
        </authorList>
    </citation>
    <scope>NUCLEOTIDE SEQUENCE [LARGE SCALE GENOMIC DNA]</scope>
    <source>
        <strain evidence="6 7">HH1</strain>
    </source>
</reference>
<comment type="caution">
    <text evidence="6">The sequence shown here is derived from an EMBL/GenBank/DDBJ whole genome shotgun (WGS) entry which is preliminary data.</text>
</comment>
<dbReference type="PROSITE" id="PS50984">
    <property type="entry name" value="TRUD"/>
    <property type="match status" value="1"/>
</dbReference>
<dbReference type="CDD" id="cd02575">
    <property type="entry name" value="PseudoU_synth_EcTruD"/>
    <property type="match status" value="1"/>
</dbReference>
<dbReference type="Pfam" id="PF01142">
    <property type="entry name" value="TruD"/>
    <property type="match status" value="2"/>
</dbReference>
<dbReference type="PANTHER" id="PTHR47811">
    <property type="entry name" value="TRNA PSEUDOURIDINE SYNTHASE D"/>
    <property type="match status" value="1"/>
</dbReference>
<evidence type="ECO:0000313" key="6">
    <source>
        <dbReference type="EMBL" id="MBF6057554.1"/>
    </source>
</evidence>
<dbReference type="SUPFAM" id="SSF55120">
    <property type="entry name" value="Pseudouridine synthase"/>
    <property type="match status" value="1"/>
</dbReference>
<reference evidence="6 7" key="1">
    <citation type="submission" date="2020-06" db="EMBL/GenBank/DDBJ databases">
        <authorList>
            <person name="Scott K."/>
        </authorList>
    </citation>
    <scope>NUCLEOTIDE SEQUENCE [LARGE SCALE GENOMIC DNA]</scope>
    <source>
        <strain evidence="6 7">HH1</strain>
    </source>
</reference>
<sequence>MHDADWHRVDFGRLAFAWGRPAASAYLKWLPQDFVVEEQIAFELSGEGEHLWCWVEKIGQNSDWVAAKLAEWAGISKRNVGMAGQKDRHAVTRQWFSLNLAGRDNPERSLFDVEGVKILQMQRHQRKLQKGALKGNRFSLRLRAFDGEKDEVEALLQTIRRQGVPNYFGEQRFGHAGKNLLQAEKMLAGKRMRLSPNQKSLYLSSLRSWMFNVYLSQRVSAGNWNRLLVGDKLQLQGSQRWFADDGSEDLEQRVIDLDLHPTGPLYGDELISGDTPAEELEMQVAEIFSDWIEGLKKWRLKSDRRALRLWPDDLQYRWLDGEALEGLSFEEGQQSVLEVSFILPAGSFATMLVREMVNLKAVQRTA</sequence>
<dbReference type="PANTHER" id="PTHR47811:SF1">
    <property type="entry name" value="TRNA PSEUDOURIDINE SYNTHASE D"/>
    <property type="match status" value="1"/>
</dbReference>
<comment type="similarity">
    <text evidence="1 4">Belongs to the pseudouridine synthase TruD family.</text>
</comment>
<dbReference type="EC" id="5.4.99.27" evidence="4"/>
<feature type="active site" description="Nucleophile" evidence="4">
    <location>
        <position position="87"/>
    </location>
</feature>
<protein>
    <recommendedName>
        <fullName evidence="4">tRNA pseudouridine synthase D</fullName>
        <ecNumber evidence="4">5.4.99.27</ecNumber>
    </recommendedName>
    <alternativeName>
        <fullName evidence="4">tRNA pseudouridine(13) synthase</fullName>
    </alternativeName>
    <alternativeName>
        <fullName evidence="4">tRNA pseudouridylate synthase D</fullName>
    </alternativeName>
    <alternativeName>
        <fullName evidence="4">tRNA-uridine isomerase D</fullName>
    </alternativeName>
</protein>
<evidence type="ECO:0000256" key="4">
    <source>
        <dbReference type="HAMAP-Rule" id="MF_01082"/>
    </source>
</evidence>
<comment type="function">
    <text evidence="4">Responsible for synthesis of pseudouridine from uracil-13 in transfer RNAs.</text>
</comment>
<dbReference type="InterPro" id="IPR011760">
    <property type="entry name" value="PsdUridine_synth_TruD_insert"/>
</dbReference>
<feature type="domain" description="TRUD" evidence="5">
    <location>
        <begin position="163"/>
        <end position="309"/>
    </location>
</feature>
<dbReference type="Gene3D" id="3.30.2350.20">
    <property type="entry name" value="TruD, catalytic domain"/>
    <property type="match status" value="1"/>
</dbReference>
<dbReference type="Proteomes" id="UP001193680">
    <property type="component" value="Unassembled WGS sequence"/>
</dbReference>
<dbReference type="InterPro" id="IPR043165">
    <property type="entry name" value="TruD_insert_sf"/>
</dbReference>
<keyword evidence="2 4" id="KW-0819">tRNA processing</keyword>
<evidence type="ECO:0000259" key="5">
    <source>
        <dbReference type="PROSITE" id="PS50984"/>
    </source>
</evidence>
<dbReference type="InterPro" id="IPR020119">
    <property type="entry name" value="PsdUridine_synth_TruD_CS"/>
</dbReference>
<evidence type="ECO:0000256" key="3">
    <source>
        <dbReference type="ARBA" id="ARBA00023235"/>
    </source>
</evidence>
<proteinExistence type="inferred from homology"/>
<evidence type="ECO:0000313" key="7">
    <source>
        <dbReference type="Proteomes" id="UP001193680"/>
    </source>
</evidence>
<dbReference type="HAMAP" id="MF_01082">
    <property type="entry name" value="TruD"/>
    <property type="match status" value="1"/>
</dbReference>
<dbReference type="InterPro" id="IPR042214">
    <property type="entry name" value="TruD_catalytic"/>
</dbReference>
<dbReference type="RefSeq" id="WP_185977701.1">
    <property type="nucleotide sequence ID" value="NZ_JACBGI020000004.1"/>
</dbReference>
<dbReference type="InterPro" id="IPR001656">
    <property type="entry name" value="PsdUridine_synth_TruD"/>
</dbReference>
<evidence type="ECO:0000256" key="1">
    <source>
        <dbReference type="ARBA" id="ARBA00007953"/>
    </source>
</evidence>
<keyword evidence="3 4" id="KW-0413">Isomerase</keyword>
<organism evidence="6 7">
    <name type="scientific">Thiomicrorhabdus heinhorstiae</name>
    <dbReference type="NCBI Taxonomy" id="2748010"/>
    <lineage>
        <taxon>Bacteria</taxon>
        <taxon>Pseudomonadati</taxon>
        <taxon>Pseudomonadota</taxon>
        <taxon>Gammaproteobacteria</taxon>
        <taxon>Thiotrichales</taxon>
        <taxon>Piscirickettsiaceae</taxon>
        <taxon>Thiomicrorhabdus</taxon>
    </lineage>
</organism>
<gene>
    <name evidence="4" type="primary">truD</name>
    <name evidence="6" type="ORF">H8792_004290</name>
</gene>
<comment type="catalytic activity">
    <reaction evidence="4">
        <text>uridine(13) in tRNA = pseudouridine(13) in tRNA</text>
        <dbReference type="Rhea" id="RHEA:42540"/>
        <dbReference type="Rhea" id="RHEA-COMP:10105"/>
        <dbReference type="Rhea" id="RHEA-COMP:10106"/>
        <dbReference type="ChEBI" id="CHEBI:65314"/>
        <dbReference type="ChEBI" id="CHEBI:65315"/>
        <dbReference type="EC" id="5.4.99.27"/>
    </reaction>
</comment>
<name>A0ABS0BX32_9GAMM</name>
<evidence type="ECO:0000256" key="2">
    <source>
        <dbReference type="ARBA" id="ARBA00022694"/>
    </source>
</evidence>
<dbReference type="Gene3D" id="3.30.2340.10">
    <property type="entry name" value="TruD, insertion domain"/>
    <property type="match status" value="1"/>
</dbReference>
<dbReference type="InterPro" id="IPR050170">
    <property type="entry name" value="TruD_pseudoU_synthase"/>
</dbReference>
<dbReference type="InterPro" id="IPR020103">
    <property type="entry name" value="PsdUridine_synth_cat_dom_sf"/>
</dbReference>
<dbReference type="EMBL" id="JACBGI020000004">
    <property type="protein sequence ID" value="MBF6057554.1"/>
    <property type="molecule type" value="Genomic_DNA"/>
</dbReference>